<dbReference type="AlphaFoldDB" id="A0A498J8T9"/>
<dbReference type="InterPro" id="IPR015300">
    <property type="entry name" value="DNA-bd_pseudobarrel_sf"/>
</dbReference>
<dbReference type="GO" id="GO:0005634">
    <property type="term" value="C:nucleus"/>
    <property type="evidence" value="ECO:0007669"/>
    <property type="project" value="UniProtKB-SubCell"/>
</dbReference>
<evidence type="ECO:0000256" key="3">
    <source>
        <dbReference type="ARBA" id="ARBA00023125"/>
    </source>
</evidence>
<keyword evidence="3" id="KW-0238">DNA-binding</keyword>
<reference evidence="7 8" key="1">
    <citation type="submission" date="2018-10" db="EMBL/GenBank/DDBJ databases">
        <title>A high-quality apple genome assembly.</title>
        <authorList>
            <person name="Hu J."/>
        </authorList>
    </citation>
    <scope>NUCLEOTIDE SEQUENCE [LARGE SCALE GENOMIC DNA]</scope>
    <source>
        <strain evidence="8">cv. HFTH1</strain>
        <tissue evidence="7">Young leaf</tissue>
    </source>
</reference>
<evidence type="ECO:0000256" key="1">
    <source>
        <dbReference type="ARBA" id="ARBA00004123"/>
    </source>
</evidence>
<evidence type="ECO:0000313" key="8">
    <source>
        <dbReference type="Proteomes" id="UP000290289"/>
    </source>
</evidence>
<dbReference type="SUPFAM" id="SSF101936">
    <property type="entry name" value="DNA-binding pseudobarrel domain"/>
    <property type="match status" value="1"/>
</dbReference>
<dbReference type="Pfam" id="PF02362">
    <property type="entry name" value="B3"/>
    <property type="match status" value="1"/>
</dbReference>
<gene>
    <name evidence="7" type="ORF">DVH24_032168</name>
</gene>
<name>A0A498J8T9_MALDO</name>
<comment type="subcellular location">
    <subcellularLocation>
        <location evidence="1">Nucleus</location>
    </subcellularLocation>
</comment>
<protein>
    <recommendedName>
        <fullName evidence="6">TF-B3 domain-containing protein</fullName>
    </recommendedName>
</protein>
<evidence type="ECO:0000259" key="6">
    <source>
        <dbReference type="Pfam" id="PF02362"/>
    </source>
</evidence>
<dbReference type="Gene3D" id="2.40.330.10">
    <property type="entry name" value="DNA-binding pseudobarrel domain"/>
    <property type="match status" value="1"/>
</dbReference>
<organism evidence="7 8">
    <name type="scientific">Malus domestica</name>
    <name type="common">Apple</name>
    <name type="synonym">Pyrus malus</name>
    <dbReference type="NCBI Taxonomy" id="3750"/>
    <lineage>
        <taxon>Eukaryota</taxon>
        <taxon>Viridiplantae</taxon>
        <taxon>Streptophyta</taxon>
        <taxon>Embryophyta</taxon>
        <taxon>Tracheophyta</taxon>
        <taxon>Spermatophyta</taxon>
        <taxon>Magnoliopsida</taxon>
        <taxon>eudicotyledons</taxon>
        <taxon>Gunneridae</taxon>
        <taxon>Pentapetalae</taxon>
        <taxon>rosids</taxon>
        <taxon>fabids</taxon>
        <taxon>Rosales</taxon>
        <taxon>Rosaceae</taxon>
        <taxon>Amygdaloideae</taxon>
        <taxon>Maleae</taxon>
        <taxon>Malus</taxon>
    </lineage>
</organism>
<comment type="caution">
    <text evidence="7">The sequence shown here is derived from an EMBL/GenBank/DDBJ whole genome shotgun (WGS) entry which is preliminary data.</text>
</comment>
<keyword evidence="5" id="KW-0539">Nucleus</keyword>
<keyword evidence="2" id="KW-0805">Transcription regulation</keyword>
<accession>A0A498J8T9</accession>
<evidence type="ECO:0000256" key="4">
    <source>
        <dbReference type="ARBA" id="ARBA00023163"/>
    </source>
</evidence>
<evidence type="ECO:0000256" key="2">
    <source>
        <dbReference type="ARBA" id="ARBA00023015"/>
    </source>
</evidence>
<keyword evidence="4" id="KW-0804">Transcription</keyword>
<proteinExistence type="predicted"/>
<evidence type="ECO:0000256" key="5">
    <source>
        <dbReference type="ARBA" id="ARBA00023242"/>
    </source>
</evidence>
<dbReference type="GO" id="GO:0003677">
    <property type="term" value="F:DNA binding"/>
    <property type="evidence" value="ECO:0007669"/>
    <property type="project" value="UniProtKB-KW"/>
</dbReference>
<dbReference type="Proteomes" id="UP000290289">
    <property type="component" value="Chromosome 9"/>
</dbReference>
<dbReference type="InterPro" id="IPR003340">
    <property type="entry name" value="B3_DNA-bd"/>
</dbReference>
<sequence>MKPYERDVTEALFLESHSKAEIVDMLRKHSYANELEIYKYKLYSGGAVGLDDGGKLVRASYVLSKGWIRFVKEKKLKVGDVVRFERSGRIRRCSFIVDLETSTFRGSERCMVGSVTLKNGSRSWSGEAVRS</sequence>
<dbReference type="CDD" id="cd10017">
    <property type="entry name" value="B3_DNA"/>
    <property type="match status" value="1"/>
</dbReference>
<keyword evidence="8" id="KW-1185">Reference proteome</keyword>
<dbReference type="EMBL" id="RDQH01000335">
    <property type="protein sequence ID" value="RXH89811.1"/>
    <property type="molecule type" value="Genomic_DNA"/>
</dbReference>
<feature type="domain" description="TF-B3" evidence="6">
    <location>
        <begin position="60"/>
        <end position="92"/>
    </location>
</feature>
<dbReference type="STRING" id="3750.A0A498J8T9"/>
<evidence type="ECO:0000313" key="7">
    <source>
        <dbReference type="EMBL" id="RXH89811.1"/>
    </source>
</evidence>